<accession>A0ABV8IV12</accession>
<keyword evidence="2" id="KW-1185">Reference proteome</keyword>
<sequence>MEAGVPPLWWVGCHGGAGVTTMAKLTGIGVEMGAAWPQVPPDWRLPPVVLVARASAAGMRAAEAVVEQCRRTAGTDVMGLVVVDASPKRPPRIVTERLQLIRGWLPAIWRVGWVETFLAADDPLDVGVPPDVQTVRHALDRLLTEVGAQ</sequence>
<proteinExistence type="predicted"/>
<dbReference type="EMBL" id="JBHSBL010000016">
    <property type="protein sequence ID" value="MFC4066729.1"/>
    <property type="molecule type" value="Genomic_DNA"/>
</dbReference>
<name>A0ABV8IV12_9ACTN</name>
<protein>
    <submittedName>
        <fullName evidence="1">DUF6668 family protein</fullName>
    </submittedName>
</protein>
<comment type="caution">
    <text evidence="1">The sequence shown here is derived from an EMBL/GenBank/DDBJ whole genome shotgun (WGS) entry which is preliminary data.</text>
</comment>
<evidence type="ECO:0000313" key="1">
    <source>
        <dbReference type="EMBL" id="MFC4066729.1"/>
    </source>
</evidence>
<reference evidence="2" key="1">
    <citation type="journal article" date="2019" name="Int. J. Syst. Evol. Microbiol.">
        <title>The Global Catalogue of Microorganisms (GCM) 10K type strain sequencing project: providing services to taxonomists for standard genome sequencing and annotation.</title>
        <authorList>
            <consortium name="The Broad Institute Genomics Platform"/>
            <consortium name="The Broad Institute Genome Sequencing Center for Infectious Disease"/>
            <person name="Wu L."/>
            <person name="Ma J."/>
        </authorList>
    </citation>
    <scope>NUCLEOTIDE SEQUENCE [LARGE SCALE GENOMIC DNA]</scope>
    <source>
        <strain evidence="2">TBRC 5832</strain>
    </source>
</reference>
<dbReference type="Pfam" id="PF20373">
    <property type="entry name" value="DUF6668"/>
    <property type="match status" value="1"/>
</dbReference>
<dbReference type="Proteomes" id="UP001595867">
    <property type="component" value="Unassembled WGS sequence"/>
</dbReference>
<organism evidence="1 2">
    <name type="scientific">Actinoplanes subglobosus</name>
    <dbReference type="NCBI Taxonomy" id="1547892"/>
    <lineage>
        <taxon>Bacteria</taxon>
        <taxon>Bacillati</taxon>
        <taxon>Actinomycetota</taxon>
        <taxon>Actinomycetes</taxon>
        <taxon>Micromonosporales</taxon>
        <taxon>Micromonosporaceae</taxon>
        <taxon>Actinoplanes</taxon>
    </lineage>
</organism>
<dbReference type="InterPro" id="IPR046609">
    <property type="entry name" value="DUF6668"/>
</dbReference>
<dbReference type="RefSeq" id="WP_378067702.1">
    <property type="nucleotide sequence ID" value="NZ_JBHSBL010000016.1"/>
</dbReference>
<gene>
    <name evidence="1" type="ORF">ACFO0C_17465</name>
</gene>
<evidence type="ECO:0000313" key="2">
    <source>
        <dbReference type="Proteomes" id="UP001595867"/>
    </source>
</evidence>